<dbReference type="EMBL" id="CAAALY010267425">
    <property type="protein sequence ID" value="VEL41003.1"/>
    <property type="molecule type" value="Genomic_DNA"/>
</dbReference>
<feature type="compositionally biased region" description="Basic and acidic residues" evidence="1">
    <location>
        <begin position="41"/>
        <end position="59"/>
    </location>
</feature>
<gene>
    <name evidence="2" type="ORF">PXEA_LOCUS34443</name>
</gene>
<keyword evidence="3" id="KW-1185">Reference proteome</keyword>
<protein>
    <submittedName>
        <fullName evidence="2">Uncharacterized protein</fullName>
    </submittedName>
</protein>
<feature type="region of interest" description="Disordered" evidence="1">
    <location>
        <begin position="215"/>
        <end position="234"/>
    </location>
</feature>
<reference evidence="2" key="1">
    <citation type="submission" date="2018-11" db="EMBL/GenBank/DDBJ databases">
        <authorList>
            <consortium name="Pathogen Informatics"/>
        </authorList>
    </citation>
    <scope>NUCLEOTIDE SEQUENCE</scope>
</reference>
<evidence type="ECO:0000256" key="1">
    <source>
        <dbReference type="SAM" id="MobiDB-lite"/>
    </source>
</evidence>
<sequence>MDSTYKHVAASGILEGKAAAGAEEKDEDGAVTLGQGNAVEGAEHAEQIVAEHEHTNRYGEDEDGGDYDEDDEDDGEEDDEDGEELEEDEEKKGEEEEAEDEGTEYSVGPASTGPYRHGYLSHLHLHQTFCSPQCPQSVGLFTYAPGLNSLREEVDVRASDTYSFQALTTAEDTAAEVRPKLVSKPGSPSTHSLPSNNLLSLTYTNSSQTTFCQPIHAGKEDEDRNKPTKEDSVMSDAIVPTTSSSICQSYQRPTLIHTDLDLARRPAGMPTYTILRAGEPVFKPKAFRRRCQTTQKDEADACFMPQRPIALLPDAADSSIHSPIHRPSAAWMNGLPSTSALSPEPFLSTSALSPGPCLLLDRLITNQTTGPSNSSGETMLEEMHMLRLPEEKRTPTGLPTSHNGLMDELALQASNSRPLTAKQIEGYQEDIKPNFIR</sequence>
<proteinExistence type="predicted"/>
<organism evidence="2 3">
    <name type="scientific">Protopolystoma xenopodis</name>
    <dbReference type="NCBI Taxonomy" id="117903"/>
    <lineage>
        <taxon>Eukaryota</taxon>
        <taxon>Metazoa</taxon>
        <taxon>Spiralia</taxon>
        <taxon>Lophotrochozoa</taxon>
        <taxon>Platyhelminthes</taxon>
        <taxon>Monogenea</taxon>
        <taxon>Polyopisthocotylea</taxon>
        <taxon>Polystomatidea</taxon>
        <taxon>Polystomatidae</taxon>
        <taxon>Protopolystoma</taxon>
    </lineage>
</organism>
<feature type="region of interest" description="Disordered" evidence="1">
    <location>
        <begin position="175"/>
        <end position="199"/>
    </location>
</feature>
<feature type="compositionally biased region" description="Basic and acidic residues" evidence="1">
    <location>
        <begin position="217"/>
        <end position="232"/>
    </location>
</feature>
<feature type="compositionally biased region" description="Polar residues" evidence="1">
    <location>
        <begin position="186"/>
        <end position="199"/>
    </location>
</feature>
<accession>A0A448XNG5</accession>
<dbReference type="AlphaFoldDB" id="A0A448XNG5"/>
<dbReference type="Proteomes" id="UP000784294">
    <property type="component" value="Unassembled WGS sequence"/>
</dbReference>
<evidence type="ECO:0000313" key="3">
    <source>
        <dbReference type="Proteomes" id="UP000784294"/>
    </source>
</evidence>
<feature type="region of interest" description="Disordered" evidence="1">
    <location>
        <begin position="1"/>
        <end position="113"/>
    </location>
</feature>
<name>A0A448XNG5_9PLAT</name>
<evidence type="ECO:0000313" key="2">
    <source>
        <dbReference type="EMBL" id="VEL41003.1"/>
    </source>
</evidence>
<comment type="caution">
    <text evidence="2">The sequence shown here is derived from an EMBL/GenBank/DDBJ whole genome shotgun (WGS) entry which is preliminary data.</text>
</comment>
<feature type="compositionally biased region" description="Acidic residues" evidence="1">
    <location>
        <begin position="60"/>
        <end position="103"/>
    </location>
</feature>